<dbReference type="Proteomes" id="UP001607302">
    <property type="component" value="Unassembled WGS sequence"/>
</dbReference>
<accession>A0ABD1ZYK6</accession>
<proteinExistence type="predicted"/>
<protein>
    <submittedName>
        <fullName evidence="2">Uncharacterized protein</fullName>
    </submittedName>
</protein>
<comment type="caution">
    <text evidence="2">The sequence shown here is derived from an EMBL/GenBank/DDBJ whole genome shotgun (WGS) entry which is preliminary data.</text>
</comment>
<feature type="region of interest" description="Disordered" evidence="1">
    <location>
        <begin position="34"/>
        <end position="62"/>
    </location>
</feature>
<keyword evidence="3" id="KW-1185">Reference proteome</keyword>
<dbReference type="AlphaFoldDB" id="A0ABD1ZYK6"/>
<evidence type="ECO:0000313" key="3">
    <source>
        <dbReference type="Proteomes" id="UP001607302"/>
    </source>
</evidence>
<organism evidence="2 3">
    <name type="scientific">Vespula squamosa</name>
    <name type="common">Southern yellow jacket</name>
    <name type="synonym">Wasp</name>
    <dbReference type="NCBI Taxonomy" id="30214"/>
    <lineage>
        <taxon>Eukaryota</taxon>
        <taxon>Metazoa</taxon>
        <taxon>Ecdysozoa</taxon>
        <taxon>Arthropoda</taxon>
        <taxon>Hexapoda</taxon>
        <taxon>Insecta</taxon>
        <taxon>Pterygota</taxon>
        <taxon>Neoptera</taxon>
        <taxon>Endopterygota</taxon>
        <taxon>Hymenoptera</taxon>
        <taxon>Apocrita</taxon>
        <taxon>Aculeata</taxon>
        <taxon>Vespoidea</taxon>
        <taxon>Vespidae</taxon>
        <taxon>Vespinae</taxon>
        <taxon>Vespula</taxon>
    </lineage>
</organism>
<name>A0ABD1ZYK6_VESSQ</name>
<reference evidence="2 3" key="1">
    <citation type="journal article" date="2024" name="Ann. Entomol. Soc. Am.">
        <title>Genomic analyses of the southern and eastern yellowjacket wasps (Hymenoptera: Vespidae) reveal evolutionary signatures of social life.</title>
        <authorList>
            <person name="Catto M.A."/>
            <person name="Caine P.B."/>
            <person name="Orr S.E."/>
            <person name="Hunt B.G."/>
            <person name="Goodisman M.A.D."/>
        </authorList>
    </citation>
    <scope>NUCLEOTIDE SEQUENCE [LARGE SCALE GENOMIC DNA]</scope>
    <source>
        <strain evidence="2">233</strain>
        <tissue evidence="2">Head and thorax</tissue>
    </source>
</reference>
<gene>
    <name evidence="2" type="ORF">V1478_017106</name>
</gene>
<evidence type="ECO:0000313" key="2">
    <source>
        <dbReference type="EMBL" id="KAL2713408.1"/>
    </source>
</evidence>
<sequence length="138" mass="16116">MGKLGLARTWAEKKNRRVSPARVIEKFRFVGTGHYHEREKEEEEKEEEEEEEEEDERGCSNSFFSWSHSKKVLIQAGISRKARSRVPIFVKFPIAQPRPKYVIMIVVVTAGKRASKSGLEAEARFTLARPRDRRTRRD</sequence>
<feature type="compositionally biased region" description="Acidic residues" evidence="1">
    <location>
        <begin position="40"/>
        <end position="56"/>
    </location>
</feature>
<evidence type="ECO:0000256" key="1">
    <source>
        <dbReference type="SAM" id="MobiDB-lite"/>
    </source>
</evidence>
<dbReference type="EMBL" id="JAUDFV010000158">
    <property type="protein sequence ID" value="KAL2713408.1"/>
    <property type="molecule type" value="Genomic_DNA"/>
</dbReference>